<evidence type="ECO:0000256" key="15">
    <source>
        <dbReference type="SAM" id="Phobius"/>
    </source>
</evidence>
<keyword evidence="12 15" id="KW-0472">Membrane</keyword>
<gene>
    <name evidence="16" type="ORF">AYJ54_39000</name>
</gene>
<name>A0A176Z8H7_9BRAD</name>
<dbReference type="EMBL" id="LUUB01000018">
    <property type="protein sequence ID" value="OAF16113.1"/>
    <property type="molecule type" value="Genomic_DNA"/>
</dbReference>
<feature type="transmembrane region" description="Helical" evidence="15">
    <location>
        <begin position="40"/>
        <end position="66"/>
    </location>
</feature>
<protein>
    <recommendedName>
        <fullName evidence="3">Mercuric transport protein MerT</fullName>
    </recommendedName>
    <alternativeName>
        <fullName evidence="13">Mercury ion transport protein</fullName>
    </alternativeName>
</protein>
<keyword evidence="11 15" id="KW-1133">Transmembrane helix</keyword>
<evidence type="ECO:0000256" key="13">
    <source>
        <dbReference type="ARBA" id="ARBA00030934"/>
    </source>
</evidence>
<keyword evidence="6" id="KW-1003">Cell membrane</keyword>
<evidence type="ECO:0000313" key="16">
    <source>
        <dbReference type="EMBL" id="OAF16113.1"/>
    </source>
</evidence>
<keyword evidence="7" id="KW-0997">Cell inner membrane</keyword>
<comment type="subcellular location">
    <subcellularLocation>
        <location evidence="1">Cell inner membrane</location>
        <topology evidence="1">Multi-pass membrane protein</topology>
    </subcellularLocation>
</comment>
<evidence type="ECO:0000256" key="4">
    <source>
        <dbReference type="ARBA" id="ARBA00022448"/>
    </source>
</evidence>
<dbReference type="InterPro" id="IPR003457">
    <property type="entry name" value="Transprt_MerT"/>
</dbReference>
<evidence type="ECO:0000256" key="2">
    <source>
        <dbReference type="ARBA" id="ARBA00008224"/>
    </source>
</evidence>
<dbReference type="GO" id="GO:0015097">
    <property type="term" value="F:mercury ion transmembrane transporter activity"/>
    <property type="evidence" value="ECO:0007669"/>
    <property type="project" value="InterPro"/>
</dbReference>
<proteinExistence type="inferred from homology"/>
<dbReference type="Pfam" id="PF02411">
    <property type="entry name" value="MerT"/>
    <property type="match status" value="1"/>
</dbReference>
<keyword evidence="8 15" id="KW-0812">Transmembrane</keyword>
<accession>A0A176Z8H7</accession>
<feature type="transmembrane region" description="Helical" evidence="15">
    <location>
        <begin position="120"/>
        <end position="142"/>
    </location>
</feature>
<reference evidence="16 17" key="1">
    <citation type="submission" date="2016-03" db="EMBL/GenBank/DDBJ databases">
        <title>Draft Genome Sequence of the Strain BR 10245 (Bradyrhizobium sp.) isolated from nodules of Centrolobium paraense.</title>
        <authorList>
            <person name="Simoes-Araujo J.L.Sr."/>
            <person name="Barauna A.C."/>
            <person name="Silva K."/>
            <person name="Zilli J.E."/>
        </authorList>
    </citation>
    <scope>NUCLEOTIDE SEQUENCE [LARGE SCALE GENOMIC DNA]</scope>
    <source>
        <strain evidence="16 17">BR 10245</strain>
    </source>
</reference>
<sequence length="144" mass="14653">MERSLDPVVTTGCSVAGMTVKEHFTAASGRGQAITAAGGLLGALAASSCCIMPVALFSLGISGAWIGNFTQLAPFQPYFLAATLLCLGAGYWLVHRASKCACAAGEACAQPLPNRLVKGMLVIATVLVVAAIGFDLLAPLLLNS</sequence>
<keyword evidence="10" id="KW-0476">Mercury</keyword>
<evidence type="ECO:0000256" key="14">
    <source>
        <dbReference type="ARBA" id="ARBA00045720"/>
    </source>
</evidence>
<comment type="similarity">
    <text evidence="2">Belongs to the MerT family.</text>
</comment>
<keyword evidence="4" id="KW-0813">Transport</keyword>
<evidence type="ECO:0000256" key="9">
    <source>
        <dbReference type="ARBA" id="ARBA00022723"/>
    </source>
</evidence>
<evidence type="ECO:0000256" key="8">
    <source>
        <dbReference type="ARBA" id="ARBA00022692"/>
    </source>
</evidence>
<evidence type="ECO:0000256" key="10">
    <source>
        <dbReference type="ARBA" id="ARBA00022914"/>
    </source>
</evidence>
<comment type="caution">
    <text evidence="16">The sequence shown here is derived from an EMBL/GenBank/DDBJ whole genome shotgun (WGS) entry which is preliminary data.</text>
</comment>
<evidence type="ECO:0000256" key="5">
    <source>
        <dbReference type="ARBA" id="ARBA00022466"/>
    </source>
</evidence>
<organism evidence="16 17">
    <name type="scientific">Bradyrhizobium centrolobii</name>
    <dbReference type="NCBI Taxonomy" id="1505087"/>
    <lineage>
        <taxon>Bacteria</taxon>
        <taxon>Pseudomonadati</taxon>
        <taxon>Pseudomonadota</taxon>
        <taxon>Alphaproteobacteria</taxon>
        <taxon>Hyphomicrobiales</taxon>
        <taxon>Nitrobacteraceae</taxon>
        <taxon>Bradyrhizobium</taxon>
    </lineage>
</organism>
<evidence type="ECO:0000256" key="11">
    <source>
        <dbReference type="ARBA" id="ARBA00022989"/>
    </source>
</evidence>
<dbReference type="AlphaFoldDB" id="A0A176Z8H7"/>
<dbReference type="GO" id="GO:0005886">
    <property type="term" value="C:plasma membrane"/>
    <property type="evidence" value="ECO:0007669"/>
    <property type="project" value="UniProtKB-SubCell"/>
</dbReference>
<evidence type="ECO:0000256" key="6">
    <source>
        <dbReference type="ARBA" id="ARBA00022475"/>
    </source>
</evidence>
<evidence type="ECO:0000256" key="12">
    <source>
        <dbReference type="ARBA" id="ARBA00023136"/>
    </source>
</evidence>
<evidence type="ECO:0000313" key="17">
    <source>
        <dbReference type="Proteomes" id="UP000076959"/>
    </source>
</evidence>
<keyword evidence="17" id="KW-1185">Reference proteome</keyword>
<feature type="transmembrane region" description="Helical" evidence="15">
    <location>
        <begin position="78"/>
        <end position="94"/>
    </location>
</feature>
<dbReference type="GO" id="GO:0046872">
    <property type="term" value="F:metal ion binding"/>
    <property type="evidence" value="ECO:0007669"/>
    <property type="project" value="UniProtKB-KW"/>
</dbReference>
<evidence type="ECO:0000256" key="7">
    <source>
        <dbReference type="ARBA" id="ARBA00022519"/>
    </source>
</evidence>
<evidence type="ECO:0000256" key="3">
    <source>
        <dbReference type="ARBA" id="ARBA00017053"/>
    </source>
</evidence>
<dbReference type="Proteomes" id="UP000076959">
    <property type="component" value="Unassembled WGS sequence"/>
</dbReference>
<dbReference type="STRING" id="1505087.AYJ54_39000"/>
<keyword evidence="9" id="KW-0479">Metal-binding</keyword>
<comment type="function">
    <text evidence="14">Involved in mercury resistance. Probably transfers a mercuric ion from the periplasmic Hg(2+)-binding protein MerP to the cytoplasmic mercuric reductase MerA.</text>
</comment>
<evidence type="ECO:0000256" key="1">
    <source>
        <dbReference type="ARBA" id="ARBA00004429"/>
    </source>
</evidence>
<keyword evidence="5" id="KW-0475">Mercuric resistance</keyword>